<gene>
    <name evidence="1" type="ORF">SAMN05660841_04191</name>
</gene>
<organism evidence="1 2">
    <name type="scientific">Sphingobacterium nematocida</name>
    <dbReference type="NCBI Taxonomy" id="1513896"/>
    <lineage>
        <taxon>Bacteria</taxon>
        <taxon>Pseudomonadati</taxon>
        <taxon>Bacteroidota</taxon>
        <taxon>Sphingobacteriia</taxon>
        <taxon>Sphingobacteriales</taxon>
        <taxon>Sphingobacteriaceae</taxon>
        <taxon>Sphingobacterium</taxon>
    </lineage>
</organism>
<dbReference type="STRING" id="1513896.SAMN05660841_04191"/>
<accession>A0A1T5GMH0</accession>
<dbReference type="EMBL" id="FUZF01000028">
    <property type="protein sequence ID" value="SKC09593.1"/>
    <property type="molecule type" value="Genomic_DNA"/>
</dbReference>
<evidence type="ECO:0000313" key="1">
    <source>
        <dbReference type="EMBL" id="SKC09593.1"/>
    </source>
</evidence>
<sequence length="139" mass="15731">MLDPMQHVFLEQRSEKRSGIFITFAGNCKKALTFYQACFGGVLHFEMLDKVIEGYNDIPVISGVLISDRLVIYGSDLVQDGGRKIGNHIAVFLSCQDLIDRKYLIQKLALTAEKNTLIRDQDPLVEIKDPFDVNWILAV</sequence>
<dbReference type="Proteomes" id="UP000190150">
    <property type="component" value="Unassembled WGS sequence"/>
</dbReference>
<dbReference type="SUPFAM" id="SSF54593">
    <property type="entry name" value="Glyoxalase/Bleomycin resistance protein/Dihydroxybiphenyl dioxygenase"/>
    <property type="match status" value="1"/>
</dbReference>
<name>A0A1T5GMH0_9SPHI</name>
<keyword evidence="2" id="KW-1185">Reference proteome</keyword>
<dbReference type="AlphaFoldDB" id="A0A1T5GMH0"/>
<reference evidence="2" key="1">
    <citation type="submission" date="2017-02" db="EMBL/GenBank/DDBJ databases">
        <authorList>
            <person name="Varghese N."/>
            <person name="Submissions S."/>
        </authorList>
    </citation>
    <scope>NUCLEOTIDE SEQUENCE [LARGE SCALE GENOMIC DNA]</scope>
    <source>
        <strain evidence="2">DSM 24091</strain>
    </source>
</reference>
<protein>
    <submittedName>
        <fullName evidence="1">Uncharacterized conserved protein PhnB, glyoxalase superfamily</fullName>
    </submittedName>
</protein>
<dbReference type="InterPro" id="IPR029068">
    <property type="entry name" value="Glyas_Bleomycin-R_OHBP_Dase"/>
</dbReference>
<proteinExistence type="predicted"/>
<dbReference type="Gene3D" id="3.10.180.10">
    <property type="entry name" value="2,3-Dihydroxybiphenyl 1,2-Dioxygenase, domain 1"/>
    <property type="match status" value="1"/>
</dbReference>
<evidence type="ECO:0000313" key="2">
    <source>
        <dbReference type="Proteomes" id="UP000190150"/>
    </source>
</evidence>